<evidence type="ECO:0000256" key="3">
    <source>
        <dbReference type="ARBA" id="ARBA00022692"/>
    </source>
</evidence>
<evidence type="ECO:0000313" key="13">
    <source>
        <dbReference type="Proteomes" id="UP000224006"/>
    </source>
</evidence>
<gene>
    <name evidence="12" type="ORF">BESB_010130</name>
</gene>
<accession>A0A2A9MPN5</accession>
<evidence type="ECO:0000256" key="5">
    <source>
        <dbReference type="ARBA" id="ARBA00022824"/>
    </source>
</evidence>
<keyword evidence="5" id="KW-0256">Endoplasmic reticulum</keyword>
<evidence type="ECO:0000256" key="4">
    <source>
        <dbReference type="ARBA" id="ARBA00022729"/>
    </source>
</evidence>
<comment type="subcellular location">
    <subcellularLocation>
        <location evidence="1">Endoplasmic reticulum membrane</location>
        <topology evidence="1">Single-pass membrane protein</topology>
    </subcellularLocation>
</comment>
<dbReference type="VEuPathDB" id="ToxoDB:BESB_010130"/>
<dbReference type="KEGG" id="bbes:BESB_010130"/>
<comment type="similarity">
    <text evidence="2">Belongs to the nicastrin family.</text>
</comment>
<evidence type="ECO:0000256" key="9">
    <source>
        <dbReference type="ARBA" id="ARBA00034873"/>
    </source>
</evidence>
<dbReference type="GO" id="GO:0005789">
    <property type="term" value="C:endoplasmic reticulum membrane"/>
    <property type="evidence" value="ECO:0007669"/>
    <property type="project" value="UniProtKB-SubCell"/>
</dbReference>
<dbReference type="AlphaFoldDB" id="A0A2A9MPN5"/>
<dbReference type="SUPFAM" id="SSF53187">
    <property type="entry name" value="Zn-dependent exopeptidases"/>
    <property type="match status" value="1"/>
</dbReference>
<dbReference type="InterPro" id="IPR007484">
    <property type="entry name" value="Peptidase_M28"/>
</dbReference>
<keyword evidence="6 10" id="KW-1133">Transmembrane helix</keyword>
<evidence type="ECO:0000256" key="8">
    <source>
        <dbReference type="ARBA" id="ARBA00023180"/>
    </source>
</evidence>
<feature type="domain" description="Peptidase M28" evidence="11">
    <location>
        <begin position="270"/>
        <end position="421"/>
    </location>
</feature>
<dbReference type="GeneID" id="40306075"/>
<dbReference type="InterPro" id="IPR016574">
    <property type="entry name" value="Nicalin"/>
</dbReference>
<organism evidence="12 13">
    <name type="scientific">Besnoitia besnoiti</name>
    <name type="common">Apicomplexan protozoan</name>
    <dbReference type="NCBI Taxonomy" id="94643"/>
    <lineage>
        <taxon>Eukaryota</taxon>
        <taxon>Sar</taxon>
        <taxon>Alveolata</taxon>
        <taxon>Apicomplexa</taxon>
        <taxon>Conoidasida</taxon>
        <taxon>Coccidia</taxon>
        <taxon>Eucoccidiorida</taxon>
        <taxon>Eimeriorina</taxon>
        <taxon>Sarcocystidae</taxon>
        <taxon>Besnoitia</taxon>
    </lineage>
</organism>
<name>A0A2A9MPN5_BESBE</name>
<dbReference type="Proteomes" id="UP000224006">
    <property type="component" value="Chromosome I"/>
</dbReference>
<protein>
    <recommendedName>
        <fullName evidence="9">BOS complex subunit NCLN</fullName>
    </recommendedName>
</protein>
<dbReference type="Gene3D" id="3.40.630.10">
    <property type="entry name" value="Zn peptidases"/>
    <property type="match status" value="1"/>
</dbReference>
<comment type="caution">
    <text evidence="12">The sequence shown here is derived from an EMBL/GenBank/DDBJ whole genome shotgun (WGS) entry which is preliminary data.</text>
</comment>
<evidence type="ECO:0000259" key="11">
    <source>
        <dbReference type="Pfam" id="PF04389"/>
    </source>
</evidence>
<evidence type="ECO:0000256" key="10">
    <source>
        <dbReference type="SAM" id="Phobius"/>
    </source>
</evidence>
<keyword evidence="3 10" id="KW-0812">Transmembrane</keyword>
<evidence type="ECO:0000256" key="6">
    <source>
        <dbReference type="ARBA" id="ARBA00022989"/>
    </source>
</evidence>
<dbReference type="Pfam" id="PF04389">
    <property type="entry name" value="Peptidase_M28"/>
    <property type="match status" value="1"/>
</dbReference>
<sequence length="656" mass="69646">MRLPAASLTDFEAFSLIQYETSPSTAGDSPAGAASPLLLGSWGSSALSTALGAVTVVASAPSGAAAASWRDADDDVASASLLQQAAVQHQLRALTKKHLVLLRVADAPVALVDALLDRGLNLLLLLPAAADTQASGLESLSLADLGAGPRGASPETEPLEGTPSLAEGLRRHMQKLEQRLISRFSAGACLFAHETPQLTSLYEQLQEHQERALSSQALASPTASSSALPALLQRGVAPTLSIQRAPLPAWHPAAALASSRLTAAFHGRNIFAWLPGRRPENGGLPPAVAIVSHYDAFAAAPNLAFGTEENGSGVAALMELARIFSGLYTGSANESGAAASSQPGDYSLLFLLTDAGAADFAGAAQWLAKAEPRVLESISYVLCLDGIAASPQLRLHTPKKYKDPRARKLLQNLEKAFSMASLSLTVEPRKIIVRTPPKPFWIHEHFTMKKLIAGTLSSRADVTSLWARSSLLDRSPSPQSRENLARVVGALAEGLAHFVYDMDDFSVKIAEGSNRPLVPFLDAWLSLASRSPRFYAYRQAKKNRTDSTPSPSAAFADALHAWLGKFVPPAQSQTFTLPSSGTVFTYEPPMYLSVIETRPALFDVLCLLAALAYCFTVYYSIVGWHRLLPSISNLTTSVLSLFSSSGSASSATRKTV</sequence>
<feature type="transmembrane region" description="Helical" evidence="10">
    <location>
        <begin position="600"/>
        <end position="621"/>
    </location>
</feature>
<proteinExistence type="inferred from homology"/>
<keyword evidence="4" id="KW-0732">Signal</keyword>
<evidence type="ECO:0000256" key="7">
    <source>
        <dbReference type="ARBA" id="ARBA00023136"/>
    </source>
</evidence>
<keyword evidence="7 10" id="KW-0472">Membrane</keyword>
<keyword evidence="13" id="KW-1185">Reference proteome</keyword>
<evidence type="ECO:0000313" key="12">
    <source>
        <dbReference type="EMBL" id="PFH38671.1"/>
    </source>
</evidence>
<dbReference type="EMBL" id="NWUJ01000001">
    <property type="protein sequence ID" value="PFH38671.1"/>
    <property type="molecule type" value="Genomic_DNA"/>
</dbReference>
<dbReference type="RefSeq" id="XP_029222680.1">
    <property type="nucleotide sequence ID" value="XM_029359767.1"/>
</dbReference>
<dbReference type="OrthoDB" id="330504at2759"/>
<dbReference type="STRING" id="94643.A0A2A9MPN5"/>
<keyword evidence="8" id="KW-0325">Glycoprotein</keyword>
<evidence type="ECO:0000256" key="2">
    <source>
        <dbReference type="ARBA" id="ARBA00007717"/>
    </source>
</evidence>
<dbReference type="PANTHER" id="PTHR31826">
    <property type="entry name" value="NICALIN"/>
    <property type="match status" value="1"/>
</dbReference>
<evidence type="ECO:0000256" key="1">
    <source>
        <dbReference type="ARBA" id="ARBA00004389"/>
    </source>
</evidence>
<reference evidence="12 13" key="1">
    <citation type="submission" date="2017-09" db="EMBL/GenBank/DDBJ databases">
        <title>Genome sequencing of Besnoitia besnoiti strain Bb-Ger1.</title>
        <authorList>
            <person name="Schares G."/>
            <person name="Venepally P."/>
            <person name="Lorenzi H.A."/>
        </authorList>
    </citation>
    <scope>NUCLEOTIDE SEQUENCE [LARGE SCALE GENOMIC DNA]</scope>
    <source>
        <strain evidence="12 13">Bb-Ger1</strain>
    </source>
</reference>
<dbReference type="GO" id="GO:0009966">
    <property type="term" value="P:regulation of signal transduction"/>
    <property type="evidence" value="ECO:0007669"/>
    <property type="project" value="InterPro"/>
</dbReference>